<dbReference type="Proteomes" id="UP000070155">
    <property type="component" value="Unassembled WGS sequence"/>
</dbReference>
<dbReference type="GO" id="GO:0006355">
    <property type="term" value="P:regulation of DNA-templated transcription"/>
    <property type="evidence" value="ECO:0007669"/>
    <property type="project" value="InterPro"/>
</dbReference>
<name>A0A133UME5_9EURY</name>
<dbReference type="Gene3D" id="1.10.1220.10">
    <property type="entry name" value="Met repressor-like"/>
    <property type="match status" value="1"/>
</dbReference>
<dbReference type="EMBL" id="LHXQ01000007">
    <property type="protein sequence ID" value="KXA95337.1"/>
    <property type="molecule type" value="Genomic_DNA"/>
</dbReference>
<keyword evidence="2" id="KW-1185">Reference proteome</keyword>
<evidence type="ECO:0000313" key="1">
    <source>
        <dbReference type="EMBL" id="KXA95337.1"/>
    </source>
</evidence>
<dbReference type="InterPro" id="IPR013321">
    <property type="entry name" value="Arc_rbn_hlx_hlx"/>
</dbReference>
<evidence type="ECO:0000313" key="2">
    <source>
        <dbReference type="Proteomes" id="UP000070155"/>
    </source>
</evidence>
<gene>
    <name evidence="1" type="ORF">AKJ36_00890</name>
</gene>
<sequence length="68" mass="7811">MAKMKFGVTIDEKLTKELDKIVEESEYLDLSRSEVVEAVLTAFFKSSVDHAKKARELIIKKRKGKLKL</sequence>
<reference evidence="1 2" key="1">
    <citation type="journal article" date="2016" name="Sci. Rep.">
        <title>Metabolic traits of an uncultured archaeal lineage -MSBL1- from brine pools of the Red Sea.</title>
        <authorList>
            <person name="Mwirichia R."/>
            <person name="Alam I."/>
            <person name="Rashid M."/>
            <person name="Vinu M."/>
            <person name="Ba-Alawi W."/>
            <person name="Anthony Kamau A."/>
            <person name="Kamanda Ngugi D."/>
            <person name="Goker M."/>
            <person name="Klenk H.P."/>
            <person name="Bajic V."/>
            <person name="Stingl U."/>
        </authorList>
    </citation>
    <scope>NUCLEOTIDE SEQUENCE [LARGE SCALE GENOMIC DNA]</scope>
    <source>
        <strain evidence="1">SCGC-AAA259I07</strain>
    </source>
</reference>
<protein>
    <submittedName>
        <fullName evidence="1">Transposase</fullName>
    </submittedName>
</protein>
<comment type="caution">
    <text evidence="1">The sequence shown here is derived from an EMBL/GenBank/DDBJ whole genome shotgun (WGS) entry which is preliminary data.</text>
</comment>
<dbReference type="AlphaFoldDB" id="A0A133UME5"/>
<proteinExistence type="predicted"/>
<organism evidence="1 2">
    <name type="scientific">candidate division MSBL1 archaeon SCGC-AAA259I07</name>
    <dbReference type="NCBI Taxonomy" id="1698266"/>
    <lineage>
        <taxon>Archaea</taxon>
        <taxon>Methanobacteriati</taxon>
        <taxon>Methanobacteriota</taxon>
        <taxon>candidate division MSBL1</taxon>
    </lineage>
</organism>
<accession>A0A133UME5</accession>